<comment type="caution">
    <text evidence="2">The sequence shown here is derived from an EMBL/GenBank/DDBJ whole genome shotgun (WGS) entry which is preliminary data.</text>
</comment>
<keyword evidence="3" id="KW-1185">Reference proteome</keyword>
<gene>
    <name evidence="2" type="ORF">WMO43_03410</name>
</gene>
<organism evidence="2 3">
    <name type="scientific">Maccoyibacter intestinihominis</name>
    <dbReference type="NCBI Taxonomy" id="3133499"/>
    <lineage>
        <taxon>Bacteria</taxon>
        <taxon>Bacillati</taxon>
        <taxon>Bacillota</taxon>
        <taxon>Clostridia</taxon>
        <taxon>Lachnospirales</taxon>
        <taxon>Lachnospiraceae</taxon>
        <taxon>Maccoyibacter</taxon>
    </lineage>
</organism>
<feature type="transmembrane region" description="Helical" evidence="1">
    <location>
        <begin position="49"/>
        <end position="72"/>
    </location>
</feature>
<reference evidence="2 3" key="1">
    <citation type="submission" date="2024-03" db="EMBL/GenBank/DDBJ databases">
        <title>Human intestinal bacterial collection.</title>
        <authorList>
            <person name="Pauvert C."/>
            <person name="Hitch T.C.A."/>
            <person name="Clavel T."/>
        </authorList>
    </citation>
    <scope>NUCLEOTIDE SEQUENCE [LARGE SCALE GENOMIC DNA]</scope>
    <source>
        <strain evidence="2 3">CLA-AA-H185</strain>
    </source>
</reference>
<keyword evidence="1" id="KW-0812">Transmembrane</keyword>
<dbReference type="EMBL" id="JBBMEX010000002">
    <property type="protein sequence ID" value="MEQ2556929.1"/>
    <property type="molecule type" value="Genomic_DNA"/>
</dbReference>
<proteinExistence type="predicted"/>
<evidence type="ECO:0000313" key="2">
    <source>
        <dbReference type="EMBL" id="MEQ2556929.1"/>
    </source>
</evidence>
<protein>
    <submittedName>
        <fullName evidence="2">DUF6142 family protein</fullName>
    </submittedName>
</protein>
<feature type="transmembrane region" description="Helical" evidence="1">
    <location>
        <begin position="84"/>
        <end position="108"/>
    </location>
</feature>
<evidence type="ECO:0000313" key="3">
    <source>
        <dbReference type="Proteomes" id="UP001454489"/>
    </source>
</evidence>
<keyword evidence="1" id="KW-0472">Membrane</keyword>
<accession>A0ABV1HB63</accession>
<dbReference type="Pfam" id="PF19639">
    <property type="entry name" value="DUF6142"/>
    <property type="match status" value="1"/>
</dbReference>
<keyword evidence="1" id="KW-1133">Transmembrane helix</keyword>
<sequence length="109" mass="11482">MRKKKNNRSYKFTEKKKSVRGMIACVGAVISLLILAGMLIQAVTSAGNGGAFLGSAGVVALFVGVASFIEAVQAVQEKDTFRSIPYTAVGLSAVATVLWLALYMLGILL</sequence>
<evidence type="ECO:0000256" key="1">
    <source>
        <dbReference type="SAM" id="Phobius"/>
    </source>
</evidence>
<name>A0ABV1HB63_9FIRM</name>
<dbReference type="RefSeq" id="WP_177962466.1">
    <property type="nucleotide sequence ID" value="NZ_JBBMEX010000002.1"/>
</dbReference>
<feature type="transmembrane region" description="Helical" evidence="1">
    <location>
        <begin position="21"/>
        <end position="43"/>
    </location>
</feature>
<dbReference type="InterPro" id="IPR046140">
    <property type="entry name" value="DUF6142"/>
</dbReference>
<dbReference type="Proteomes" id="UP001454489">
    <property type="component" value="Unassembled WGS sequence"/>
</dbReference>